<dbReference type="EMBL" id="CM000766">
    <property type="protein sequence ID" value="OQU79962.1"/>
    <property type="molecule type" value="Genomic_DNA"/>
</dbReference>
<keyword evidence="2" id="KW-1185">Reference proteome</keyword>
<organism evidence="1 2">
    <name type="scientific">Sorghum bicolor</name>
    <name type="common">Sorghum</name>
    <name type="synonym">Sorghum vulgare</name>
    <dbReference type="NCBI Taxonomy" id="4558"/>
    <lineage>
        <taxon>Eukaryota</taxon>
        <taxon>Viridiplantae</taxon>
        <taxon>Streptophyta</taxon>
        <taxon>Embryophyta</taxon>
        <taxon>Tracheophyta</taxon>
        <taxon>Spermatophyta</taxon>
        <taxon>Magnoliopsida</taxon>
        <taxon>Liliopsida</taxon>
        <taxon>Poales</taxon>
        <taxon>Poaceae</taxon>
        <taxon>PACMAD clade</taxon>
        <taxon>Panicoideae</taxon>
        <taxon>Andropogonodae</taxon>
        <taxon>Andropogoneae</taxon>
        <taxon>Sorghinae</taxon>
        <taxon>Sorghum</taxon>
    </lineage>
</organism>
<sequence>MELKFSKGNQTYPYIQMIQSNYLLLGRSGQARLHGQWQSSSTCWQQQWWWGVLVVKPHAPYLAVQAANLQTLSYNQLGTLTRVQVSFRLGLGGTRLAVLRADPFRVPARGTQALPYVASAQGVTLGDAGRDAMEAAVREKVVGFKLDGEARAR</sequence>
<reference evidence="1 2" key="1">
    <citation type="journal article" date="2009" name="Nature">
        <title>The Sorghum bicolor genome and the diversification of grasses.</title>
        <authorList>
            <person name="Paterson A.H."/>
            <person name="Bowers J.E."/>
            <person name="Bruggmann R."/>
            <person name="Dubchak I."/>
            <person name="Grimwood J."/>
            <person name="Gundlach H."/>
            <person name="Haberer G."/>
            <person name="Hellsten U."/>
            <person name="Mitros T."/>
            <person name="Poliakov A."/>
            <person name="Schmutz J."/>
            <person name="Spannagl M."/>
            <person name="Tang H."/>
            <person name="Wang X."/>
            <person name="Wicker T."/>
            <person name="Bharti A.K."/>
            <person name="Chapman J."/>
            <person name="Feltus F.A."/>
            <person name="Gowik U."/>
            <person name="Grigoriev I.V."/>
            <person name="Lyons E."/>
            <person name="Maher C.A."/>
            <person name="Martis M."/>
            <person name="Narechania A."/>
            <person name="Otillar R.P."/>
            <person name="Penning B.W."/>
            <person name="Salamov A.A."/>
            <person name="Wang Y."/>
            <person name="Zhang L."/>
            <person name="Carpita N.C."/>
            <person name="Freeling M."/>
            <person name="Gingle A.R."/>
            <person name="Hash C.T."/>
            <person name="Keller B."/>
            <person name="Klein P."/>
            <person name="Kresovich S."/>
            <person name="McCann M.C."/>
            <person name="Ming R."/>
            <person name="Peterson D.G."/>
            <person name="Mehboob-ur-Rahman"/>
            <person name="Ware D."/>
            <person name="Westhoff P."/>
            <person name="Mayer K.F."/>
            <person name="Messing J."/>
            <person name="Rokhsar D.S."/>
        </authorList>
    </citation>
    <scope>NUCLEOTIDE SEQUENCE [LARGE SCALE GENOMIC DNA]</scope>
    <source>
        <strain evidence="2">cv. BTx623</strain>
    </source>
</reference>
<proteinExistence type="predicted"/>
<protein>
    <recommendedName>
        <fullName evidence="3">Late embryogenesis abundant protein LEA-2 subgroup domain-containing protein</fullName>
    </recommendedName>
</protein>
<reference evidence="2" key="2">
    <citation type="journal article" date="2018" name="Plant J.">
        <title>The Sorghum bicolor reference genome: improved assembly, gene annotations, a transcriptome atlas, and signatures of genome organization.</title>
        <authorList>
            <person name="McCormick R.F."/>
            <person name="Truong S.K."/>
            <person name="Sreedasyam A."/>
            <person name="Jenkins J."/>
            <person name="Shu S."/>
            <person name="Sims D."/>
            <person name="Kennedy M."/>
            <person name="Amirebrahimi M."/>
            <person name="Weers B.D."/>
            <person name="McKinley B."/>
            <person name="Mattison A."/>
            <person name="Morishige D.T."/>
            <person name="Grimwood J."/>
            <person name="Schmutz J."/>
            <person name="Mullet J.E."/>
        </authorList>
    </citation>
    <scope>NUCLEOTIDE SEQUENCE [LARGE SCALE GENOMIC DNA]</scope>
    <source>
        <strain evidence="2">cv. BTx623</strain>
    </source>
</reference>
<accession>A0A1Z5R855</accession>
<evidence type="ECO:0008006" key="3">
    <source>
        <dbReference type="Google" id="ProtNLM"/>
    </source>
</evidence>
<dbReference type="AlphaFoldDB" id="A0A1Z5R855"/>
<dbReference type="Gramene" id="OQU79962">
    <property type="protein sequence ID" value="OQU79962"/>
    <property type="gene ID" value="SORBI_3007G054300"/>
</dbReference>
<dbReference type="InParanoid" id="A0A1Z5R855"/>
<gene>
    <name evidence="1" type="ORF">SORBI_3007G054300</name>
</gene>
<evidence type="ECO:0000313" key="1">
    <source>
        <dbReference type="EMBL" id="OQU79962.1"/>
    </source>
</evidence>
<dbReference type="OMA" id="SSSTCWQ"/>
<evidence type="ECO:0000313" key="2">
    <source>
        <dbReference type="Proteomes" id="UP000000768"/>
    </source>
</evidence>
<dbReference type="Proteomes" id="UP000000768">
    <property type="component" value="Chromosome 7"/>
</dbReference>
<name>A0A1Z5R855_SORBI</name>